<name>A0A1T2XDC7_9BACL</name>
<evidence type="ECO:0000313" key="2">
    <source>
        <dbReference type="Proteomes" id="UP000190188"/>
    </source>
</evidence>
<dbReference type="STRING" id="1324314.BVG16_15310"/>
<sequence length="65" mass="7489">MDIKSQLIGTSRFRAIDMKELVWEAVNNAAHIQEAIAIYMHTIANELDSNSLTKRLRETIFLEIN</sequence>
<protein>
    <submittedName>
        <fullName evidence="1">Uncharacterized protein</fullName>
    </submittedName>
</protein>
<keyword evidence="2" id="KW-1185">Reference proteome</keyword>
<dbReference type="Proteomes" id="UP000190188">
    <property type="component" value="Unassembled WGS sequence"/>
</dbReference>
<proteinExistence type="predicted"/>
<dbReference type="EMBL" id="MSZX01000005">
    <property type="protein sequence ID" value="OPA77792.1"/>
    <property type="molecule type" value="Genomic_DNA"/>
</dbReference>
<comment type="caution">
    <text evidence="1">The sequence shown here is derived from an EMBL/GenBank/DDBJ whole genome shotgun (WGS) entry which is preliminary data.</text>
</comment>
<dbReference type="AlphaFoldDB" id="A0A1T2XDC7"/>
<gene>
    <name evidence="1" type="ORF">BVG16_15310</name>
</gene>
<reference evidence="1 2" key="1">
    <citation type="submission" date="2017-01" db="EMBL/GenBank/DDBJ databases">
        <title>Genome analysis of Paenibacillus selenitrireducens ES3-24.</title>
        <authorList>
            <person name="Xu D."/>
            <person name="Yao R."/>
            <person name="Zheng S."/>
        </authorList>
    </citation>
    <scope>NUCLEOTIDE SEQUENCE [LARGE SCALE GENOMIC DNA]</scope>
    <source>
        <strain evidence="1 2">ES3-24</strain>
    </source>
</reference>
<organism evidence="1 2">
    <name type="scientific">Paenibacillus selenitireducens</name>
    <dbReference type="NCBI Taxonomy" id="1324314"/>
    <lineage>
        <taxon>Bacteria</taxon>
        <taxon>Bacillati</taxon>
        <taxon>Bacillota</taxon>
        <taxon>Bacilli</taxon>
        <taxon>Bacillales</taxon>
        <taxon>Paenibacillaceae</taxon>
        <taxon>Paenibacillus</taxon>
    </lineage>
</organism>
<accession>A0A1T2XDC7</accession>
<evidence type="ECO:0000313" key="1">
    <source>
        <dbReference type="EMBL" id="OPA77792.1"/>
    </source>
</evidence>